<evidence type="ECO:0008006" key="3">
    <source>
        <dbReference type="Google" id="ProtNLM"/>
    </source>
</evidence>
<protein>
    <recommendedName>
        <fullName evidence="3">O-antigen and lipid-linked capsular repeat unit polymerase</fullName>
    </recommendedName>
</protein>
<feature type="transmembrane region" description="Helical" evidence="1">
    <location>
        <begin position="364"/>
        <end position="382"/>
    </location>
</feature>
<feature type="transmembrane region" description="Helical" evidence="1">
    <location>
        <begin position="388"/>
        <end position="407"/>
    </location>
</feature>
<accession>A0A0P0YRI0</accession>
<feature type="transmembrane region" description="Helical" evidence="1">
    <location>
        <begin position="324"/>
        <end position="352"/>
    </location>
</feature>
<feature type="transmembrane region" description="Helical" evidence="1">
    <location>
        <begin position="165"/>
        <end position="180"/>
    </location>
</feature>
<feature type="transmembrane region" description="Helical" evidence="1">
    <location>
        <begin position="216"/>
        <end position="234"/>
    </location>
</feature>
<evidence type="ECO:0000313" key="2">
    <source>
        <dbReference type="EMBL" id="BAT23736.1"/>
    </source>
</evidence>
<keyword evidence="1" id="KW-1133">Transmembrane helix</keyword>
<feature type="transmembrane region" description="Helical" evidence="1">
    <location>
        <begin position="246"/>
        <end position="264"/>
    </location>
</feature>
<dbReference type="AlphaFoldDB" id="A0A0P0YRI0"/>
<keyword evidence="1" id="KW-0472">Membrane</keyword>
<feature type="transmembrane region" description="Helical" evidence="1">
    <location>
        <begin position="86"/>
        <end position="104"/>
    </location>
</feature>
<sequence length="413" mass="48096">MLFISPFFGVLFGYFIFIISFLIPSSLFHNLVGENNYGFLSIESLFFVTFCVLSFVIGLHSYNMIPRKKTVYIDKPYRVTSPKAMIFLLLLLNITMFFIVYLIVRNNAGLISAVLYYSGGVKSLKSEMDLSGTYASVSSAIYGLSTWCLYVYFKLRDTLAKWNRRFILFLIIILYALLIFKTLLLLARFELMPLLVSFIVVYLWSKYNEGKSAKVFIMLIVFFISIVTIFYIISKLRNTEGNSYDSWVSFFGYIFVPYSHLGALLSGQLKYLDPGFGYYAVNFLNSLPVIGDYMTRSFFSWPDSYIVWQREFQDTWQAGLNGDLIWITAFGYLWVSLKLATPLYMFINGILVQAAWNGFKKGKLLGIIFYPWCFFCVLFWFGMNMISFRTTLYLMISAIFIYFFSFLQKKITY</sequence>
<name>A0A0P0YRI0_9ENTR</name>
<organism evidence="2">
    <name type="scientific">Klebsiella sp. 8588</name>
    <dbReference type="NCBI Taxonomy" id="1497815"/>
    <lineage>
        <taxon>Bacteria</taxon>
        <taxon>Pseudomonadati</taxon>
        <taxon>Pseudomonadota</taxon>
        <taxon>Gammaproteobacteria</taxon>
        <taxon>Enterobacterales</taxon>
        <taxon>Enterobacteriaceae</taxon>
        <taxon>Klebsiella/Raoultella group</taxon>
        <taxon>Klebsiella</taxon>
    </lineage>
</organism>
<feature type="transmembrane region" description="Helical" evidence="1">
    <location>
        <begin position="7"/>
        <end position="25"/>
    </location>
</feature>
<reference evidence="2" key="1">
    <citation type="submission" date="2014-04" db="EMBL/GenBank/DDBJ databases">
        <authorList>
            <person name="Harrison E."/>
        </authorList>
    </citation>
    <scope>NUCLEOTIDE SEQUENCE</scope>
    <source>
        <strain evidence="2">8588</strain>
    </source>
</reference>
<feature type="transmembrane region" description="Helical" evidence="1">
    <location>
        <begin position="133"/>
        <end position="153"/>
    </location>
</feature>
<dbReference type="EMBL" id="AB924577">
    <property type="protein sequence ID" value="BAT23736.1"/>
    <property type="molecule type" value="Genomic_DNA"/>
</dbReference>
<proteinExistence type="predicted"/>
<evidence type="ECO:0000256" key="1">
    <source>
        <dbReference type="SAM" id="Phobius"/>
    </source>
</evidence>
<feature type="transmembrane region" description="Helical" evidence="1">
    <location>
        <begin position="45"/>
        <end position="65"/>
    </location>
</feature>
<reference evidence="2" key="2">
    <citation type="journal article" date="2015" name="Sci. Rep.">
        <title>Genetic analysis of capsular polysaccharide synthesis gene clusters in 79 capsular types of Klebsiella spp.</title>
        <authorList>
            <person name="Pan Y.J."/>
            <person name="Lin T.L."/>
            <person name="Chen C.T."/>
            <person name="Chen Y.Y."/>
            <person name="Hsieh P.F."/>
            <person name="Hsu C.R."/>
            <person name="Wu M.C."/>
            <person name="Wang J.T."/>
        </authorList>
    </citation>
    <scope>NUCLEOTIDE SEQUENCE</scope>
    <source>
        <strain evidence="2">8588</strain>
    </source>
</reference>
<gene>
    <name evidence="2" type="primary">wzy</name>
</gene>
<keyword evidence="1" id="KW-0812">Transmembrane</keyword>